<evidence type="ECO:0000313" key="9">
    <source>
        <dbReference type="EMBL" id="SBW09493.1"/>
    </source>
</evidence>
<dbReference type="SUPFAM" id="SSF82649">
    <property type="entry name" value="SufE/NifU"/>
    <property type="match status" value="1"/>
</dbReference>
<dbReference type="Pfam" id="PF10437">
    <property type="entry name" value="Lip_prot_lig_C"/>
    <property type="match status" value="1"/>
</dbReference>
<dbReference type="PANTHER" id="PTHR12561">
    <property type="entry name" value="LIPOATE-PROTEIN LIGASE"/>
    <property type="match status" value="1"/>
</dbReference>
<dbReference type="InterPro" id="IPR045864">
    <property type="entry name" value="aa-tRNA-synth_II/BPL/LPL"/>
</dbReference>
<evidence type="ECO:0000259" key="8">
    <source>
        <dbReference type="PROSITE" id="PS51733"/>
    </source>
</evidence>
<dbReference type="GO" id="GO:0009249">
    <property type="term" value="P:protein lipoylation"/>
    <property type="evidence" value="ECO:0007669"/>
    <property type="project" value="InterPro"/>
</dbReference>
<reference evidence="9" key="1">
    <citation type="submission" date="2016-04" db="EMBL/GenBank/DDBJ databases">
        <authorList>
            <person name="Evans L.H."/>
            <person name="Alamgir A."/>
            <person name="Owens N."/>
            <person name="Weber N.D."/>
            <person name="Virtaneva K."/>
            <person name="Barbian K."/>
            <person name="Babar A."/>
            <person name="Rosenke K."/>
        </authorList>
    </citation>
    <scope>NUCLEOTIDE SEQUENCE</scope>
    <source>
        <strain evidence="9">86</strain>
    </source>
</reference>
<keyword evidence="4 9" id="KW-0436">Ligase</keyword>
<protein>
    <recommendedName>
        <fullName evidence="3">lipoate--protein ligase</fullName>
        <ecNumber evidence="3">6.3.1.20</ecNumber>
    </recommendedName>
</protein>
<dbReference type="Gene3D" id="3.30.930.10">
    <property type="entry name" value="Bira Bifunctional Protein, Domain 2"/>
    <property type="match status" value="1"/>
</dbReference>
<comment type="catalytic activity">
    <reaction evidence="7">
        <text>L-lysyl-[lipoyl-carrier protein] + (R)-lipoate + ATP = N(6)-[(R)-lipoyl]-L-lysyl-[lipoyl-carrier protein] + AMP + diphosphate + H(+)</text>
        <dbReference type="Rhea" id="RHEA:49288"/>
        <dbReference type="Rhea" id="RHEA-COMP:10500"/>
        <dbReference type="Rhea" id="RHEA-COMP:10502"/>
        <dbReference type="ChEBI" id="CHEBI:15378"/>
        <dbReference type="ChEBI" id="CHEBI:29969"/>
        <dbReference type="ChEBI" id="CHEBI:30616"/>
        <dbReference type="ChEBI" id="CHEBI:33019"/>
        <dbReference type="ChEBI" id="CHEBI:83088"/>
        <dbReference type="ChEBI" id="CHEBI:83099"/>
        <dbReference type="ChEBI" id="CHEBI:456215"/>
        <dbReference type="EC" id="6.3.1.20"/>
    </reaction>
</comment>
<dbReference type="UniPathway" id="UPA00537">
    <property type="reaction ID" value="UER00594"/>
</dbReference>
<dbReference type="NCBIfam" id="TIGR00545">
    <property type="entry name" value="lipoyltrans"/>
    <property type="match status" value="1"/>
</dbReference>
<dbReference type="FunFam" id="3.30.930.10:FF:000072">
    <property type="entry name" value="Lipoate--protein ligase"/>
    <property type="match status" value="1"/>
</dbReference>
<evidence type="ECO:0000256" key="6">
    <source>
        <dbReference type="ARBA" id="ARBA00022840"/>
    </source>
</evidence>
<comment type="pathway">
    <text evidence="2">Protein modification; protein lipoylation via exogenous pathway; protein N(6)-(lipoyl)lysine from lipoate: step 1/2.</text>
</comment>
<sequence>MMYYIESDATDPHYNLALEQHVFDTLSKEHSIFMLWRNDNAIIVGKHQNTVAEINASYVQEKGIRVVRRLSGGGAVYHDLGNVNFTFIVAAGNMAAFDFASFCRPVVKALGELGVTAEINGRNDMTIDGKKFSGNAQYCKRGRVMHHGTILYDSDLSVVGAALVVPKDKIESKGLKSVQSRVTNVKAYMRDDIPVERFMEALRDAMFRENAMVPYTLTEEDKAAVATLKKEVYDTWDWNYGASPAYSIKKERRVEGCGKIEVHMDVDKGIIRDIAFFGDYFGNADASALAPVLAGRRVERAELAAALAAVTIGDYFHNLDMDAFLDILTQ</sequence>
<evidence type="ECO:0000256" key="2">
    <source>
        <dbReference type="ARBA" id="ARBA00005124"/>
    </source>
</evidence>
<dbReference type="InterPro" id="IPR004562">
    <property type="entry name" value="LipoylTrfase_LipoateP_Ligase"/>
</dbReference>
<proteinExistence type="predicted"/>
<dbReference type="EMBL" id="FLUQ01000005">
    <property type="protein sequence ID" value="SBW09493.1"/>
    <property type="molecule type" value="Genomic_DNA"/>
</dbReference>
<evidence type="ECO:0000256" key="3">
    <source>
        <dbReference type="ARBA" id="ARBA00012367"/>
    </source>
</evidence>
<comment type="pathway">
    <text evidence="1">Protein modification; protein lipoylation via exogenous pathway; protein N(6)-(lipoyl)lysine from lipoate: step 2/2.</text>
</comment>
<dbReference type="GO" id="GO:0016979">
    <property type="term" value="F:lipoate-protein ligase activity"/>
    <property type="evidence" value="ECO:0007669"/>
    <property type="project" value="UniProtKB-EC"/>
</dbReference>
<organism evidence="9">
    <name type="scientific">uncultured delta proteobacterium</name>
    <dbReference type="NCBI Taxonomy" id="34034"/>
    <lineage>
        <taxon>Bacteria</taxon>
        <taxon>Deltaproteobacteria</taxon>
        <taxon>environmental samples</taxon>
    </lineage>
</organism>
<dbReference type="GO" id="GO:0017118">
    <property type="term" value="F:lipoyltransferase activity"/>
    <property type="evidence" value="ECO:0007669"/>
    <property type="project" value="TreeGrafter"/>
</dbReference>
<dbReference type="EC" id="6.3.1.20" evidence="3"/>
<accession>A0A212KCU0</accession>
<dbReference type="PANTHER" id="PTHR12561:SF3">
    <property type="entry name" value="LIPOYLTRANSFERASE 1, MITOCHONDRIAL"/>
    <property type="match status" value="1"/>
</dbReference>
<dbReference type="PROSITE" id="PS51733">
    <property type="entry name" value="BPL_LPL_CATALYTIC"/>
    <property type="match status" value="1"/>
</dbReference>
<keyword evidence="6" id="KW-0067">ATP-binding</keyword>
<dbReference type="GO" id="GO:0005524">
    <property type="term" value="F:ATP binding"/>
    <property type="evidence" value="ECO:0007669"/>
    <property type="project" value="UniProtKB-KW"/>
</dbReference>
<evidence type="ECO:0000256" key="4">
    <source>
        <dbReference type="ARBA" id="ARBA00022598"/>
    </source>
</evidence>
<evidence type="ECO:0000256" key="5">
    <source>
        <dbReference type="ARBA" id="ARBA00022741"/>
    </source>
</evidence>
<gene>
    <name evidence="9" type="primary">lplJ</name>
    <name evidence="9" type="ORF">KL86DPRO_50187</name>
</gene>
<dbReference type="InterPro" id="IPR004143">
    <property type="entry name" value="BPL_LPL_catalytic"/>
</dbReference>
<evidence type="ECO:0000256" key="1">
    <source>
        <dbReference type="ARBA" id="ARBA00005085"/>
    </source>
</evidence>
<dbReference type="InterPro" id="IPR019491">
    <property type="entry name" value="Lipoate_protein_ligase_C"/>
</dbReference>
<keyword evidence="5" id="KW-0547">Nucleotide-binding</keyword>
<name>A0A212KCU0_9DELT</name>
<dbReference type="Pfam" id="PF21948">
    <property type="entry name" value="LplA-B_cat"/>
    <property type="match status" value="1"/>
</dbReference>
<evidence type="ECO:0000256" key="7">
    <source>
        <dbReference type="ARBA" id="ARBA00048037"/>
    </source>
</evidence>
<dbReference type="AlphaFoldDB" id="A0A212KCU0"/>
<feature type="domain" description="BPL/LPL catalytic" evidence="8">
    <location>
        <begin position="27"/>
        <end position="206"/>
    </location>
</feature>
<dbReference type="CDD" id="cd16443">
    <property type="entry name" value="LplA"/>
    <property type="match status" value="1"/>
</dbReference>
<dbReference type="Gene3D" id="3.30.390.50">
    <property type="entry name" value="CO dehydrogenase flavoprotein, C-terminal domain"/>
    <property type="match status" value="1"/>
</dbReference>
<dbReference type="SUPFAM" id="SSF55681">
    <property type="entry name" value="Class II aaRS and biotin synthetases"/>
    <property type="match status" value="1"/>
</dbReference>
<dbReference type="GO" id="GO:0005737">
    <property type="term" value="C:cytoplasm"/>
    <property type="evidence" value="ECO:0007669"/>
    <property type="project" value="TreeGrafter"/>
</dbReference>